<organism evidence="10 11">
    <name type="scientific">Ramazzottius varieornatus</name>
    <name type="common">Water bear</name>
    <name type="synonym">Tardigrade</name>
    <dbReference type="NCBI Taxonomy" id="947166"/>
    <lineage>
        <taxon>Eukaryota</taxon>
        <taxon>Metazoa</taxon>
        <taxon>Ecdysozoa</taxon>
        <taxon>Tardigrada</taxon>
        <taxon>Eutardigrada</taxon>
        <taxon>Parachela</taxon>
        <taxon>Hypsibioidea</taxon>
        <taxon>Ramazzottiidae</taxon>
        <taxon>Ramazzottius</taxon>
    </lineage>
</organism>
<dbReference type="InterPro" id="IPR017452">
    <property type="entry name" value="GPCR_Rhodpsn_7TM"/>
</dbReference>
<keyword evidence="2 8" id="KW-0812">Transmembrane</keyword>
<evidence type="ECO:0000313" key="11">
    <source>
        <dbReference type="Proteomes" id="UP000186922"/>
    </source>
</evidence>
<evidence type="ECO:0000256" key="6">
    <source>
        <dbReference type="ARBA" id="ARBA00023170"/>
    </source>
</evidence>
<feature type="transmembrane region" description="Helical" evidence="8">
    <location>
        <begin position="97"/>
        <end position="117"/>
    </location>
</feature>
<feature type="domain" description="G-protein coupled receptors family 1 profile" evidence="9">
    <location>
        <begin position="38"/>
        <end position="331"/>
    </location>
</feature>
<dbReference type="PANTHER" id="PTHR24238:SF57">
    <property type="entry name" value="G-PROTEIN COUPLED RECEPTOR 83"/>
    <property type="match status" value="1"/>
</dbReference>
<keyword evidence="4" id="KW-0297">G-protein coupled receptor</keyword>
<dbReference type="AlphaFoldDB" id="A0A1D1VQX9"/>
<evidence type="ECO:0000256" key="8">
    <source>
        <dbReference type="SAM" id="Phobius"/>
    </source>
</evidence>
<keyword evidence="7" id="KW-0807">Transducer</keyword>
<accession>A0A1D1VQX9</accession>
<feature type="transmembrane region" description="Helical" evidence="8">
    <location>
        <begin position="58"/>
        <end position="77"/>
    </location>
</feature>
<feature type="transmembrane region" description="Helical" evidence="8">
    <location>
        <begin position="192"/>
        <end position="211"/>
    </location>
</feature>
<comment type="caution">
    <text evidence="10">The sequence shown here is derived from an EMBL/GenBank/DDBJ whole genome shotgun (WGS) entry which is preliminary data.</text>
</comment>
<evidence type="ECO:0000256" key="4">
    <source>
        <dbReference type="ARBA" id="ARBA00023040"/>
    </source>
</evidence>
<keyword evidence="3 8" id="KW-1133">Transmembrane helix</keyword>
<dbReference type="PRINTS" id="PR00237">
    <property type="entry name" value="GPCRRHODOPSN"/>
</dbReference>
<gene>
    <name evidence="10" type="primary">RvY_14336-1</name>
    <name evidence="10" type="synonym">RvY_14336.1</name>
    <name evidence="10" type="ORF">RvY_14336</name>
</gene>
<evidence type="ECO:0000259" key="9">
    <source>
        <dbReference type="PROSITE" id="PS50262"/>
    </source>
</evidence>
<reference evidence="10 11" key="1">
    <citation type="journal article" date="2016" name="Nat. Commun.">
        <title>Extremotolerant tardigrade genome and improved radiotolerance of human cultured cells by tardigrade-unique protein.</title>
        <authorList>
            <person name="Hashimoto T."/>
            <person name="Horikawa D.D."/>
            <person name="Saito Y."/>
            <person name="Kuwahara H."/>
            <person name="Kozuka-Hata H."/>
            <person name="Shin-I T."/>
            <person name="Minakuchi Y."/>
            <person name="Ohishi K."/>
            <person name="Motoyama A."/>
            <person name="Aizu T."/>
            <person name="Enomoto A."/>
            <person name="Kondo K."/>
            <person name="Tanaka S."/>
            <person name="Hara Y."/>
            <person name="Koshikawa S."/>
            <person name="Sagara H."/>
            <person name="Miura T."/>
            <person name="Yokobori S."/>
            <person name="Miyagawa K."/>
            <person name="Suzuki Y."/>
            <person name="Kubo T."/>
            <person name="Oyama M."/>
            <person name="Kohara Y."/>
            <person name="Fujiyama A."/>
            <person name="Arakawa K."/>
            <person name="Katayama T."/>
            <person name="Toyoda A."/>
            <person name="Kunieda T."/>
        </authorList>
    </citation>
    <scope>NUCLEOTIDE SEQUENCE [LARGE SCALE GENOMIC DNA]</scope>
    <source>
        <strain evidence="10 11">YOKOZUNA-1</strain>
    </source>
</reference>
<dbReference type="GO" id="GO:0005886">
    <property type="term" value="C:plasma membrane"/>
    <property type="evidence" value="ECO:0007669"/>
    <property type="project" value="TreeGrafter"/>
</dbReference>
<dbReference type="Pfam" id="PF00001">
    <property type="entry name" value="7tm_1"/>
    <property type="match status" value="1"/>
</dbReference>
<name>A0A1D1VQX9_RAMVA</name>
<dbReference type="OrthoDB" id="9444602at2759"/>
<sequence length="349" mass="38911">MPDTLNVSTPNTTCDEVSGSWTLFPIVSLFSLVIGATLNLAVLSAFARYSSLRNSFGVYLINILIIDLTISVIYSPLTLLEQYFPTWTFGYPACVFRWYLAWVFENIIIIAHLLIVLNRVWAVTFPFSYRTRHNTKLALLLCASSWAILNILYIPTAIATTVIVPAAVGNVTVQQCTLDTTAIGAWSPVSQLLLHDIPVLIVILSYPLVCYRSFFADRKARVAPEAGTYRSIRIQRREVTPISREGPTVDPENPSAKANDKRVRLCGRVIQGSRTGFVTLTLMTLSVVVCLTPNEVYWTVVMMADVVVPERIFETVVVLQRITTIFDPLLVILGNSELRKLTAGLLRLP</sequence>
<keyword evidence="6" id="KW-0675">Receptor</keyword>
<dbReference type="GO" id="GO:0008188">
    <property type="term" value="F:neuropeptide receptor activity"/>
    <property type="evidence" value="ECO:0007669"/>
    <property type="project" value="TreeGrafter"/>
</dbReference>
<dbReference type="PANTHER" id="PTHR24238">
    <property type="entry name" value="G-PROTEIN COUPLED RECEPTOR"/>
    <property type="match status" value="1"/>
</dbReference>
<dbReference type="InterPro" id="IPR000276">
    <property type="entry name" value="GPCR_Rhodpsn"/>
</dbReference>
<feature type="transmembrane region" description="Helical" evidence="8">
    <location>
        <begin position="20"/>
        <end position="46"/>
    </location>
</feature>
<proteinExistence type="predicted"/>
<comment type="subcellular location">
    <subcellularLocation>
        <location evidence="1">Membrane</location>
        <topology evidence="1">Multi-pass membrane protein</topology>
    </subcellularLocation>
</comment>
<dbReference type="PROSITE" id="PS50262">
    <property type="entry name" value="G_PROTEIN_RECEP_F1_2"/>
    <property type="match status" value="1"/>
</dbReference>
<evidence type="ECO:0000256" key="1">
    <source>
        <dbReference type="ARBA" id="ARBA00004141"/>
    </source>
</evidence>
<dbReference type="STRING" id="947166.A0A1D1VQX9"/>
<dbReference type="CDD" id="cd00637">
    <property type="entry name" value="7tm_classA_rhodopsin-like"/>
    <property type="match status" value="1"/>
</dbReference>
<keyword evidence="11" id="KW-1185">Reference proteome</keyword>
<dbReference type="EMBL" id="BDGG01000010">
    <property type="protein sequence ID" value="GAV03987.1"/>
    <property type="molecule type" value="Genomic_DNA"/>
</dbReference>
<evidence type="ECO:0000313" key="10">
    <source>
        <dbReference type="EMBL" id="GAV03987.1"/>
    </source>
</evidence>
<dbReference type="SUPFAM" id="SSF81321">
    <property type="entry name" value="Family A G protein-coupled receptor-like"/>
    <property type="match status" value="1"/>
</dbReference>
<evidence type="ECO:0000256" key="2">
    <source>
        <dbReference type="ARBA" id="ARBA00022692"/>
    </source>
</evidence>
<feature type="transmembrane region" description="Helical" evidence="8">
    <location>
        <begin position="137"/>
        <end position="164"/>
    </location>
</feature>
<dbReference type="Proteomes" id="UP000186922">
    <property type="component" value="Unassembled WGS sequence"/>
</dbReference>
<evidence type="ECO:0000256" key="3">
    <source>
        <dbReference type="ARBA" id="ARBA00022989"/>
    </source>
</evidence>
<evidence type="ECO:0000256" key="5">
    <source>
        <dbReference type="ARBA" id="ARBA00023136"/>
    </source>
</evidence>
<protein>
    <recommendedName>
        <fullName evidence="9">G-protein coupled receptors family 1 profile domain-containing protein</fullName>
    </recommendedName>
</protein>
<evidence type="ECO:0000256" key="7">
    <source>
        <dbReference type="ARBA" id="ARBA00023224"/>
    </source>
</evidence>
<dbReference type="Gene3D" id="1.20.1070.10">
    <property type="entry name" value="Rhodopsin 7-helix transmembrane proteins"/>
    <property type="match status" value="1"/>
</dbReference>
<keyword evidence="5 8" id="KW-0472">Membrane</keyword>